<dbReference type="SUPFAM" id="SSF52058">
    <property type="entry name" value="L domain-like"/>
    <property type="match status" value="1"/>
</dbReference>
<keyword evidence="4" id="KW-1185">Reference proteome</keyword>
<evidence type="ECO:0000313" key="4">
    <source>
        <dbReference type="Proteomes" id="UP000256629"/>
    </source>
</evidence>
<name>A0A3D9H815_9FLAO</name>
<dbReference type="PANTHER" id="PTHR46652:SF3">
    <property type="entry name" value="LEUCINE-RICH REPEAT-CONTAINING PROTEIN 9"/>
    <property type="match status" value="1"/>
</dbReference>
<evidence type="ECO:0000256" key="2">
    <source>
        <dbReference type="ARBA" id="ARBA00022737"/>
    </source>
</evidence>
<evidence type="ECO:0008006" key="5">
    <source>
        <dbReference type="Google" id="ProtNLM"/>
    </source>
</evidence>
<keyword evidence="2" id="KW-0677">Repeat</keyword>
<evidence type="ECO:0000256" key="1">
    <source>
        <dbReference type="ARBA" id="ARBA00022614"/>
    </source>
</evidence>
<dbReference type="RefSeq" id="WP_147297777.1">
    <property type="nucleotide sequence ID" value="NZ_QRDX01000008.1"/>
</dbReference>
<dbReference type="InterPro" id="IPR050836">
    <property type="entry name" value="SDS22/Internalin_LRR"/>
</dbReference>
<dbReference type="OrthoDB" id="1331385at2"/>
<dbReference type="AlphaFoldDB" id="A0A3D9H815"/>
<evidence type="ECO:0000313" key="3">
    <source>
        <dbReference type="EMBL" id="RED45635.1"/>
    </source>
</evidence>
<organism evidence="3 4">
    <name type="scientific">Seonamhaeicola aphaedonensis</name>
    <dbReference type="NCBI Taxonomy" id="1461338"/>
    <lineage>
        <taxon>Bacteria</taxon>
        <taxon>Pseudomonadati</taxon>
        <taxon>Bacteroidota</taxon>
        <taxon>Flavobacteriia</taxon>
        <taxon>Flavobacteriales</taxon>
        <taxon>Flavobacteriaceae</taxon>
    </lineage>
</organism>
<dbReference type="Gene3D" id="3.80.10.10">
    <property type="entry name" value="Ribonuclease Inhibitor"/>
    <property type="match status" value="2"/>
</dbReference>
<dbReference type="Proteomes" id="UP000256629">
    <property type="component" value="Unassembled WGS sequence"/>
</dbReference>
<dbReference type="InterPro" id="IPR001611">
    <property type="entry name" value="Leu-rich_rpt"/>
</dbReference>
<protein>
    <recommendedName>
        <fullName evidence="5">Leucine rich repeat (LRR) protein</fullName>
    </recommendedName>
</protein>
<reference evidence="3 4" key="1">
    <citation type="submission" date="2018-07" db="EMBL/GenBank/DDBJ databases">
        <title>Genomic Encyclopedia of Type Strains, Phase III (KMG-III): the genomes of soil and plant-associated and newly described type strains.</title>
        <authorList>
            <person name="Whitman W."/>
        </authorList>
    </citation>
    <scope>NUCLEOTIDE SEQUENCE [LARGE SCALE GENOMIC DNA]</scope>
    <source>
        <strain evidence="3 4">CECT 8487</strain>
    </source>
</reference>
<accession>A0A3D9H815</accession>
<comment type="caution">
    <text evidence="3">The sequence shown here is derived from an EMBL/GenBank/DDBJ whole genome shotgun (WGS) entry which is preliminary data.</text>
</comment>
<sequence length="286" mass="33720">MKVERYKDLDYEYLRIDSSKMNDYINYINKNDIKNLDINSISGYRLKDVNFLEFCPNIEVISITDRDIDIEGIKHLKSLRVLTSNSNPISNFDLSIFPNLESLSVDWNGKWSNITECLNLKSLRVWSYKEDDLMCFKKLEKLKILSLNESSISSLSGIEKLKSLTKFEGYYLKKLSQININKEIDNLKEIHLEYCKKIENFQDISKIKGLRKLSLIFCSQKIKSVSFIEKLPYLVEFNIKGTTIEDGDTSFFSRLQMFYFDNKKDYNYSYKELILPKLKQKANRIN</sequence>
<keyword evidence="1" id="KW-0433">Leucine-rich repeat</keyword>
<gene>
    <name evidence="3" type="ORF">DFQ02_10813</name>
</gene>
<proteinExistence type="predicted"/>
<dbReference type="PANTHER" id="PTHR46652">
    <property type="entry name" value="LEUCINE-RICH REPEAT AND IQ DOMAIN-CONTAINING PROTEIN 1-RELATED"/>
    <property type="match status" value="1"/>
</dbReference>
<dbReference type="PROSITE" id="PS51450">
    <property type="entry name" value="LRR"/>
    <property type="match status" value="1"/>
</dbReference>
<dbReference type="EMBL" id="QRDX01000008">
    <property type="protein sequence ID" value="RED45635.1"/>
    <property type="molecule type" value="Genomic_DNA"/>
</dbReference>
<dbReference type="InterPro" id="IPR032675">
    <property type="entry name" value="LRR_dom_sf"/>
</dbReference>